<keyword evidence="3" id="KW-0328">Glycosyltransferase</keyword>
<keyword evidence="5 8" id="KW-0812">Transmembrane</keyword>
<evidence type="ECO:0000259" key="9">
    <source>
        <dbReference type="Pfam" id="PF13231"/>
    </source>
</evidence>
<evidence type="ECO:0000256" key="7">
    <source>
        <dbReference type="ARBA" id="ARBA00023136"/>
    </source>
</evidence>
<evidence type="ECO:0000256" key="4">
    <source>
        <dbReference type="ARBA" id="ARBA00022679"/>
    </source>
</evidence>
<dbReference type="AlphaFoldDB" id="A0A7W9M0E4"/>
<keyword evidence="7 8" id="KW-0472">Membrane</keyword>
<evidence type="ECO:0000256" key="3">
    <source>
        <dbReference type="ARBA" id="ARBA00022676"/>
    </source>
</evidence>
<dbReference type="PANTHER" id="PTHR33908">
    <property type="entry name" value="MANNOSYLTRANSFERASE YKCB-RELATED"/>
    <property type="match status" value="1"/>
</dbReference>
<dbReference type="Pfam" id="PF13231">
    <property type="entry name" value="PMT_2"/>
    <property type="match status" value="1"/>
</dbReference>
<keyword evidence="2" id="KW-1003">Cell membrane</keyword>
<organism evidence="10 11">
    <name type="scientific">Saccharothrix ecbatanensis</name>
    <dbReference type="NCBI Taxonomy" id="1105145"/>
    <lineage>
        <taxon>Bacteria</taxon>
        <taxon>Bacillati</taxon>
        <taxon>Actinomycetota</taxon>
        <taxon>Actinomycetes</taxon>
        <taxon>Pseudonocardiales</taxon>
        <taxon>Pseudonocardiaceae</taxon>
        <taxon>Saccharothrix</taxon>
    </lineage>
</organism>
<protein>
    <submittedName>
        <fullName evidence="10">4-amino-4-deoxy-L-arabinose transferase-like glycosyltransferase</fullName>
    </submittedName>
</protein>
<comment type="subcellular location">
    <subcellularLocation>
        <location evidence="1">Cell membrane</location>
        <topology evidence="1">Multi-pass membrane protein</topology>
    </subcellularLocation>
</comment>
<feature type="transmembrane region" description="Helical" evidence="8">
    <location>
        <begin position="170"/>
        <end position="203"/>
    </location>
</feature>
<feature type="transmembrane region" description="Helical" evidence="8">
    <location>
        <begin position="124"/>
        <end position="155"/>
    </location>
</feature>
<feature type="transmembrane region" description="Helical" evidence="8">
    <location>
        <begin position="288"/>
        <end position="306"/>
    </location>
</feature>
<sequence>MAGMMRAVSLEAVRHADTGRPLRPFAARQVAVVGAALAALLTALSGRYGYHRDELYFRVAGDHLAAGYVDQPPLTPLLARLSTTLFGDTVMGLRVVSTLTCVAGVVVVALIARELGGGRRAQVFAAACAASSSVILVNGHMVSTASFDIFLWLLISLFTLRLLRTGDGRWYLAVGAAAGIGVLNKYLVALLLFGVLASVLVVGPRRVLRSWWAVAGVLVALALAAPNLWWQAAHGWPQLTIAVGISAEDGAENRALFVPLQFVYLSPVFVPVLVAGMRRLWRDPDIRWARPFGLAYPLLAVLMLAIGGKAYYVIPLLVVVLAAGAAPAVRWAAARSRAGSRRWALPALVLVAAAVNVVVSLPVLPPTSLNPINGMNKEQGEQVGWPELTATVATAWREIPADRRDRAVIVTQNYGEAGAIARYGPEHGLPGPYSGHMSFADWGAPPDSANGPVVLVHYPSNRTIGRHFTDCRPVATVDNGHGLENDEQGAVVRLCAGTDAPWSTIWPDLRRYY</sequence>
<dbReference type="GO" id="GO:0005886">
    <property type="term" value="C:plasma membrane"/>
    <property type="evidence" value="ECO:0007669"/>
    <property type="project" value="UniProtKB-SubCell"/>
</dbReference>
<dbReference type="Proteomes" id="UP000552097">
    <property type="component" value="Unassembled WGS sequence"/>
</dbReference>
<proteinExistence type="predicted"/>
<keyword evidence="4 10" id="KW-0808">Transferase</keyword>
<evidence type="ECO:0000256" key="1">
    <source>
        <dbReference type="ARBA" id="ARBA00004651"/>
    </source>
</evidence>
<feature type="transmembrane region" description="Helical" evidence="8">
    <location>
        <begin position="256"/>
        <end position="276"/>
    </location>
</feature>
<evidence type="ECO:0000313" key="10">
    <source>
        <dbReference type="EMBL" id="MBB5802870.1"/>
    </source>
</evidence>
<gene>
    <name evidence="10" type="ORF">F4560_002638</name>
</gene>
<evidence type="ECO:0000256" key="8">
    <source>
        <dbReference type="SAM" id="Phobius"/>
    </source>
</evidence>
<evidence type="ECO:0000256" key="6">
    <source>
        <dbReference type="ARBA" id="ARBA00022989"/>
    </source>
</evidence>
<keyword evidence="11" id="KW-1185">Reference proteome</keyword>
<feature type="domain" description="Glycosyltransferase RgtA/B/C/D-like" evidence="9">
    <location>
        <begin position="70"/>
        <end position="230"/>
    </location>
</feature>
<dbReference type="EMBL" id="JACHMO010000001">
    <property type="protein sequence ID" value="MBB5802870.1"/>
    <property type="molecule type" value="Genomic_DNA"/>
</dbReference>
<dbReference type="InterPro" id="IPR050297">
    <property type="entry name" value="LipidA_mod_glycosyltrf_83"/>
</dbReference>
<dbReference type="GO" id="GO:0009103">
    <property type="term" value="P:lipopolysaccharide biosynthetic process"/>
    <property type="evidence" value="ECO:0007669"/>
    <property type="project" value="UniProtKB-ARBA"/>
</dbReference>
<dbReference type="InterPro" id="IPR038731">
    <property type="entry name" value="RgtA/B/C-like"/>
</dbReference>
<dbReference type="GO" id="GO:0016763">
    <property type="term" value="F:pentosyltransferase activity"/>
    <property type="evidence" value="ECO:0007669"/>
    <property type="project" value="TreeGrafter"/>
</dbReference>
<accession>A0A7W9M0E4</accession>
<feature type="transmembrane region" description="Helical" evidence="8">
    <location>
        <begin position="343"/>
        <end position="364"/>
    </location>
</feature>
<name>A0A7W9M0E4_9PSEU</name>
<feature type="transmembrane region" description="Helical" evidence="8">
    <location>
        <begin position="312"/>
        <end position="331"/>
    </location>
</feature>
<evidence type="ECO:0000256" key="2">
    <source>
        <dbReference type="ARBA" id="ARBA00022475"/>
    </source>
</evidence>
<evidence type="ECO:0000256" key="5">
    <source>
        <dbReference type="ARBA" id="ARBA00022692"/>
    </source>
</evidence>
<comment type="caution">
    <text evidence="10">The sequence shown here is derived from an EMBL/GenBank/DDBJ whole genome shotgun (WGS) entry which is preliminary data.</text>
</comment>
<keyword evidence="6 8" id="KW-1133">Transmembrane helix</keyword>
<feature type="transmembrane region" description="Helical" evidence="8">
    <location>
        <begin position="91"/>
        <end position="112"/>
    </location>
</feature>
<reference evidence="10 11" key="1">
    <citation type="submission" date="2020-08" db="EMBL/GenBank/DDBJ databases">
        <title>Sequencing the genomes of 1000 actinobacteria strains.</title>
        <authorList>
            <person name="Klenk H.-P."/>
        </authorList>
    </citation>
    <scope>NUCLEOTIDE SEQUENCE [LARGE SCALE GENOMIC DNA]</scope>
    <source>
        <strain evidence="10 11">DSM 45486</strain>
    </source>
</reference>
<dbReference type="PANTHER" id="PTHR33908:SF11">
    <property type="entry name" value="MEMBRANE PROTEIN"/>
    <property type="match status" value="1"/>
</dbReference>
<evidence type="ECO:0000313" key="11">
    <source>
        <dbReference type="Proteomes" id="UP000552097"/>
    </source>
</evidence>
<feature type="transmembrane region" description="Helical" evidence="8">
    <location>
        <begin position="210"/>
        <end position="230"/>
    </location>
</feature>